<organism evidence="4 5">
    <name type="scientific">Phrynocephalus forsythii</name>
    <dbReference type="NCBI Taxonomy" id="171643"/>
    <lineage>
        <taxon>Eukaryota</taxon>
        <taxon>Metazoa</taxon>
        <taxon>Chordata</taxon>
        <taxon>Craniata</taxon>
        <taxon>Vertebrata</taxon>
        <taxon>Euteleostomi</taxon>
        <taxon>Lepidosauria</taxon>
        <taxon>Squamata</taxon>
        <taxon>Bifurcata</taxon>
        <taxon>Unidentata</taxon>
        <taxon>Episquamata</taxon>
        <taxon>Toxicofera</taxon>
        <taxon>Iguania</taxon>
        <taxon>Acrodonta</taxon>
        <taxon>Agamidae</taxon>
        <taxon>Agaminae</taxon>
        <taxon>Phrynocephalus</taxon>
    </lineage>
</organism>
<dbReference type="PANTHER" id="PTHR11188:SF48">
    <property type="entry name" value="ARRESTIN DOMAIN-CONTAINING PROTEIN 2"/>
    <property type="match status" value="1"/>
</dbReference>
<comment type="similarity">
    <text evidence="1">Belongs to the arrestin family.</text>
</comment>
<dbReference type="InterPro" id="IPR011022">
    <property type="entry name" value="Arrestin_C-like"/>
</dbReference>
<dbReference type="SMART" id="SM01017">
    <property type="entry name" value="Arrestin_C"/>
    <property type="match status" value="1"/>
</dbReference>
<dbReference type="Pfam" id="PF00339">
    <property type="entry name" value="Arrestin_N"/>
    <property type="match status" value="1"/>
</dbReference>
<dbReference type="AlphaFoldDB" id="A0A9Q1AT43"/>
<feature type="region of interest" description="Disordered" evidence="2">
    <location>
        <begin position="337"/>
        <end position="360"/>
    </location>
</feature>
<dbReference type="InterPro" id="IPR011021">
    <property type="entry name" value="Arrestin-like_N"/>
</dbReference>
<dbReference type="Gene3D" id="2.60.40.640">
    <property type="match status" value="2"/>
</dbReference>
<proteinExistence type="inferred from homology"/>
<dbReference type="SUPFAM" id="SSF81296">
    <property type="entry name" value="E set domains"/>
    <property type="match status" value="2"/>
</dbReference>
<dbReference type="OrthoDB" id="2333384at2759"/>
<reference evidence="4" key="1">
    <citation type="journal article" date="2023" name="DNA Res.">
        <title>Chromosome-level genome assembly of Phrynocephalus forsythii using third-generation DNA sequencing and Hi-C analysis.</title>
        <authorList>
            <person name="Qi Y."/>
            <person name="Zhao W."/>
            <person name="Zhao Y."/>
            <person name="Niu C."/>
            <person name="Cao S."/>
            <person name="Zhang Y."/>
        </authorList>
    </citation>
    <scope>NUCLEOTIDE SEQUENCE</scope>
    <source>
        <tissue evidence="4">Muscle</tissue>
    </source>
</reference>
<dbReference type="GO" id="GO:0005737">
    <property type="term" value="C:cytoplasm"/>
    <property type="evidence" value="ECO:0007669"/>
    <property type="project" value="TreeGrafter"/>
</dbReference>
<dbReference type="InterPro" id="IPR014756">
    <property type="entry name" value="Ig_E-set"/>
</dbReference>
<gene>
    <name evidence="4" type="ORF">JRQ81_008949</name>
</gene>
<dbReference type="Proteomes" id="UP001142489">
    <property type="component" value="Unassembled WGS sequence"/>
</dbReference>
<accession>A0A9Q1AT43</accession>
<dbReference type="PANTHER" id="PTHR11188">
    <property type="entry name" value="ARRESTIN DOMAIN CONTAINING PROTEIN"/>
    <property type="match status" value="1"/>
</dbReference>
<dbReference type="Pfam" id="PF02752">
    <property type="entry name" value="Arrestin_C"/>
    <property type="match status" value="1"/>
</dbReference>
<evidence type="ECO:0000259" key="3">
    <source>
        <dbReference type="SMART" id="SM01017"/>
    </source>
</evidence>
<protein>
    <recommendedName>
        <fullName evidence="3">Arrestin C-terminal-like domain-containing protein</fullName>
    </recommendedName>
</protein>
<sequence length="404" mass="44455">MPRLRRIRHFTLALDSGPGPTAVYRGGELLSGRVVLEVARRLRVKALEVRARGRATAHWLEGKTVGMSTVYSDYTAHEVYLQMRRAVIRDSGDVTILPPGRHEFAFTFQLPESLATSFEGKHGSVRYWVKAKLHRPWAAVKTAKKEFTVIEPIDINTAALLAPQAGAKEKLARAWYCSRGQVSVSAKIDRKGYTPGEVIPIFAEIDNGTSRAVVPRAAIIQVQTFAARGAKKQKKCVVASMAGDAIGARKREVWHGRALKIPPVGPSILRCHILQVEYVLKICVDIPGTSKLLLELPLVIGTIPLHPFGSRTSSVSSQYSVSLDWIRLGTSEQLEAPPEYSSVVSADESPESPAPPGPNAPPNLLEGPFFAYIQEFRFRPPPLYSEVDPNPTADHSIRPRCMTC</sequence>
<dbReference type="InterPro" id="IPR014752">
    <property type="entry name" value="Arrestin-like_C"/>
</dbReference>
<evidence type="ECO:0000256" key="1">
    <source>
        <dbReference type="ARBA" id="ARBA00005298"/>
    </source>
</evidence>
<name>A0A9Q1AT43_9SAUR</name>
<evidence type="ECO:0000313" key="4">
    <source>
        <dbReference type="EMBL" id="KAJ7308405.1"/>
    </source>
</evidence>
<feature type="domain" description="Arrestin C-terminal-like" evidence="3">
    <location>
        <begin position="178"/>
        <end position="305"/>
    </location>
</feature>
<keyword evidence="5" id="KW-1185">Reference proteome</keyword>
<dbReference type="GO" id="GO:0015031">
    <property type="term" value="P:protein transport"/>
    <property type="evidence" value="ECO:0007669"/>
    <property type="project" value="TreeGrafter"/>
</dbReference>
<dbReference type="EMBL" id="JAPFRF010000018">
    <property type="protein sequence ID" value="KAJ7308405.1"/>
    <property type="molecule type" value="Genomic_DNA"/>
</dbReference>
<evidence type="ECO:0000313" key="5">
    <source>
        <dbReference type="Proteomes" id="UP001142489"/>
    </source>
</evidence>
<evidence type="ECO:0000256" key="2">
    <source>
        <dbReference type="SAM" id="MobiDB-lite"/>
    </source>
</evidence>
<dbReference type="GO" id="GO:0005886">
    <property type="term" value="C:plasma membrane"/>
    <property type="evidence" value="ECO:0007669"/>
    <property type="project" value="TreeGrafter"/>
</dbReference>
<comment type="caution">
    <text evidence="4">The sequence shown here is derived from an EMBL/GenBank/DDBJ whole genome shotgun (WGS) entry which is preliminary data.</text>
</comment>
<dbReference type="InterPro" id="IPR050357">
    <property type="entry name" value="Arrestin_domain-protein"/>
</dbReference>